<dbReference type="CDD" id="cd08948">
    <property type="entry name" value="5beta-POR_like_SDR_a"/>
    <property type="match status" value="1"/>
</dbReference>
<keyword evidence="3" id="KW-1185">Reference proteome</keyword>
<dbReference type="PANTHER" id="PTHR32487">
    <property type="entry name" value="3-OXO-DELTA(4,5)-STEROID 5-BETA-REDUCTASE"/>
    <property type="match status" value="1"/>
</dbReference>
<evidence type="ECO:0000313" key="3">
    <source>
        <dbReference type="Proteomes" id="UP000481861"/>
    </source>
</evidence>
<name>A0A7C8M6X1_9PLEO</name>
<proteinExistence type="predicted"/>
<dbReference type="SUPFAM" id="SSF51735">
    <property type="entry name" value="NAD(P)-binding Rossmann-fold domains"/>
    <property type="match status" value="1"/>
</dbReference>
<gene>
    <name evidence="2" type="ORF">BDV95DRAFT_630233</name>
</gene>
<dbReference type="InterPro" id="IPR036291">
    <property type="entry name" value="NAD(P)-bd_dom_sf"/>
</dbReference>
<dbReference type="Gene3D" id="3.40.50.720">
    <property type="entry name" value="NAD(P)-binding Rossmann-like Domain"/>
    <property type="match status" value="1"/>
</dbReference>
<dbReference type="EMBL" id="JAADJZ010000017">
    <property type="protein sequence ID" value="KAF2869075.1"/>
    <property type="molecule type" value="Genomic_DNA"/>
</dbReference>
<accession>A0A7C8M6X1</accession>
<dbReference type="PANTHER" id="PTHR32487:SF0">
    <property type="entry name" value="3-OXO-DELTA(4,5)-STEROID 5-BETA-REDUCTASE"/>
    <property type="match status" value="1"/>
</dbReference>
<organism evidence="2 3">
    <name type="scientific">Massariosphaeria phaeospora</name>
    <dbReference type="NCBI Taxonomy" id="100035"/>
    <lineage>
        <taxon>Eukaryota</taxon>
        <taxon>Fungi</taxon>
        <taxon>Dikarya</taxon>
        <taxon>Ascomycota</taxon>
        <taxon>Pezizomycotina</taxon>
        <taxon>Dothideomycetes</taxon>
        <taxon>Pleosporomycetidae</taxon>
        <taxon>Pleosporales</taxon>
        <taxon>Pleosporales incertae sedis</taxon>
        <taxon>Massariosphaeria</taxon>
    </lineage>
</organism>
<dbReference type="InterPro" id="IPR055222">
    <property type="entry name" value="PRISE-like_Rossmann-fold"/>
</dbReference>
<dbReference type="Pfam" id="PF22917">
    <property type="entry name" value="PRISE"/>
    <property type="match status" value="1"/>
</dbReference>
<comment type="caution">
    <text evidence="2">The sequence shown here is derived from an EMBL/GenBank/DDBJ whole genome shotgun (WGS) entry which is preliminary data.</text>
</comment>
<sequence>MPSAIVAGATGILGREIVLELSRHAQQWPTIHALSRSKKEEYASNVIHHHIDLLSSADEMAEDLKNVRGDYVFFAAYMQKDSEQENWDVNGALLSNFLEALAKTGAVQDVKRIVLVTGAKQYGVHLGTPKNPMLEDDPWLTGSEWPPNFYYNQQNILHAFCKQHNTEWVVTYPNDVIGFAVGNFMNLSITLGIYAVVSKELGQDLVFPGSPDFYTMFDSFTNSKLHAQFCAWAALDPRAANEAFNVVNGDTESWQNMWPRVASYFGMKVKPDQFAGAQPGADEKSAANAGVTSKFASYLGLGGADSSSQSSSVSLADKPPISAQASEHGLVNHPITAQAKVEQYIDLVKWSQRDDVKAAWSKVADREGLQHDAFDKATWQFLGFVLGRRYNLVQSMSKARKLGWTGYVDTWESLEGVFGELRENKILPQTE</sequence>
<dbReference type="AlphaFoldDB" id="A0A7C8M6X1"/>
<dbReference type="OrthoDB" id="1731983at2759"/>
<evidence type="ECO:0000313" key="2">
    <source>
        <dbReference type="EMBL" id="KAF2869075.1"/>
    </source>
</evidence>
<protein>
    <recommendedName>
        <fullName evidence="1">PRISE-like Rossmann-fold domain-containing protein</fullName>
    </recommendedName>
</protein>
<feature type="domain" description="PRISE-like Rossmann-fold" evidence="1">
    <location>
        <begin position="54"/>
        <end position="271"/>
    </location>
</feature>
<reference evidence="2 3" key="1">
    <citation type="submission" date="2020-01" db="EMBL/GenBank/DDBJ databases">
        <authorList>
            <consortium name="DOE Joint Genome Institute"/>
            <person name="Haridas S."/>
            <person name="Albert R."/>
            <person name="Binder M."/>
            <person name="Bloem J."/>
            <person name="Labutti K."/>
            <person name="Salamov A."/>
            <person name="Andreopoulos B."/>
            <person name="Baker S.E."/>
            <person name="Barry K."/>
            <person name="Bills G."/>
            <person name="Bluhm B.H."/>
            <person name="Cannon C."/>
            <person name="Castanera R."/>
            <person name="Culley D.E."/>
            <person name="Daum C."/>
            <person name="Ezra D."/>
            <person name="Gonzalez J.B."/>
            <person name="Henrissat B."/>
            <person name="Kuo A."/>
            <person name="Liang C."/>
            <person name="Lipzen A."/>
            <person name="Lutzoni F."/>
            <person name="Magnuson J."/>
            <person name="Mondo S."/>
            <person name="Nolan M."/>
            <person name="Ohm R."/>
            <person name="Pangilinan J."/>
            <person name="Park H.-J.H."/>
            <person name="Ramirez L."/>
            <person name="Alfaro M."/>
            <person name="Sun H."/>
            <person name="Tritt A."/>
            <person name="Yoshinaga Y."/>
            <person name="Zwiers L.-H.L."/>
            <person name="Turgeon B.G."/>
            <person name="Goodwin S.B."/>
            <person name="Spatafora J.W."/>
            <person name="Crous P.W."/>
            <person name="Grigoriev I.V."/>
        </authorList>
    </citation>
    <scope>NUCLEOTIDE SEQUENCE [LARGE SCALE GENOMIC DNA]</scope>
    <source>
        <strain evidence="2 3">CBS 611.86</strain>
    </source>
</reference>
<dbReference type="Proteomes" id="UP000481861">
    <property type="component" value="Unassembled WGS sequence"/>
</dbReference>
<evidence type="ECO:0000259" key="1">
    <source>
        <dbReference type="Pfam" id="PF22917"/>
    </source>
</evidence>